<proteinExistence type="predicted"/>
<comment type="caution">
    <text evidence="1">The sequence shown here is derived from an EMBL/GenBank/DDBJ whole genome shotgun (WGS) entry which is preliminary data.</text>
</comment>
<dbReference type="Proteomes" id="UP000789920">
    <property type="component" value="Unassembled WGS sequence"/>
</dbReference>
<name>A0ACA9L4G0_9GLOM</name>
<accession>A0ACA9L4G0</accession>
<feature type="non-terminal residue" evidence="1">
    <location>
        <position position="239"/>
    </location>
</feature>
<evidence type="ECO:0000313" key="1">
    <source>
        <dbReference type="EMBL" id="CAG8510204.1"/>
    </source>
</evidence>
<gene>
    <name evidence="1" type="ORF">RPERSI_LOCUS2223</name>
</gene>
<organism evidence="1 2">
    <name type="scientific">Racocetra persica</name>
    <dbReference type="NCBI Taxonomy" id="160502"/>
    <lineage>
        <taxon>Eukaryota</taxon>
        <taxon>Fungi</taxon>
        <taxon>Fungi incertae sedis</taxon>
        <taxon>Mucoromycota</taxon>
        <taxon>Glomeromycotina</taxon>
        <taxon>Glomeromycetes</taxon>
        <taxon>Diversisporales</taxon>
        <taxon>Gigasporaceae</taxon>
        <taxon>Racocetra</taxon>
    </lineage>
</organism>
<dbReference type="EMBL" id="CAJVQC010002361">
    <property type="protein sequence ID" value="CAG8510204.1"/>
    <property type="molecule type" value="Genomic_DNA"/>
</dbReference>
<reference evidence="1" key="1">
    <citation type="submission" date="2021-06" db="EMBL/GenBank/DDBJ databases">
        <authorList>
            <person name="Kallberg Y."/>
            <person name="Tangrot J."/>
            <person name="Rosling A."/>
        </authorList>
    </citation>
    <scope>NUCLEOTIDE SEQUENCE</scope>
    <source>
        <strain evidence="1">MA461A</strain>
    </source>
</reference>
<protein>
    <submittedName>
        <fullName evidence="1">5708_t:CDS:1</fullName>
    </submittedName>
</protein>
<evidence type="ECO:0000313" key="2">
    <source>
        <dbReference type="Proteomes" id="UP000789920"/>
    </source>
</evidence>
<keyword evidence="2" id="KW-1185">Reference proteome</keyword>
<sequence>MVATSTRVNINKELNSNNCLLKISLVSIAQSESHEVKNDENAIIKTLVNDYKSMLFVVGKMKIIQDELYVYAKDINYVSIYSATKKQLSESSNSQVLNKFTCSKLLAMHHSINESFKKDSEALNITKLIDSNKINLNQSDVSASDLSLSKRVKTKKVSKLAKDLLEIDDLELANISYIRDESQVDQNAPDDCYKELDESDEAKKVNESVMADNEYNKDSNFSSAWGVRNHGRGSKNRGH</sequence>